<dbReference type="InterPro" id="IPR002213">
    <property type="entry name" value="UDP_glucos_trans"/>
</dbReference>
<keyword evidence="6" id="KW-1185">Reference proteome</keyword>
<dbReference type="InterPro" id="IPR035595">
    <property type="entry name" value="UDP_glycos_trans_CS"/>
</dbReference>
<keyword evidence="3" id="KW-0328">Glycosyltransferase</keyword>
<proteinExistence type="inferred from homology"/>
<reference evidence="5" key="1">
    <citation type="submission" date="2016-03" db="EMBL/GenBank/DDBJ databases">
        <title>Mechanisms controlling the formation of the plant cell surface in tip-growing cells are functionally conserved among land plants.</title>
        <authorList>
            <person name="Honkanen S."/>
            <person name="Jones V.A."/>
            <person name="Morieri G."/>
            <person name="Champion C."/>
            <person name="Hetherington A.J."/>
            <person name="Kelly S."/>
            <person name="Saint-Marcoux D."/>
            <person name="Proust H."/>
            <person name="Prescott H."/>
            <person name="Dolan L."/>
        </authorList>
    </citation>
    <scope>NUCLEOTIDE SEQUENCE [LARGE SCALE GENOMIC DNA]</scope>
    <source>
        <tissue evidence="5">Whole gametophyte</tissue>
    </source>
</reference>
<gene>
    <name evidence="5" type="ORF">AXG93_406s1040</name>
</gene>
<evidence type="ECO:0000313" key="5">
    <source>
        <dbReference type="EMBL" id="OAE18138.1"/>
    </source>
</evidence>
<sequence>MAPEGVEQRRPHLLMVPLEEQGHFVVYVQLLYYLSRFDIRVTVCSTTKRNRELAELQSRGAFKDLDLRLEDAFFESDAATRANQVGATPALWTVVSDMNDQFKPYLSRLLDEQDPDAKPSFMLADFFLTWAQEAADKLNIPRYMMFTTPAWAAWSTMTGKVENWEARPDDPVTPPGMFSMRIGDCLPPKLPSLVDFRDAAGLLCNSFEELEGGMTDALRALIQKHPTSSGKVTKVLPIGPMLRLPGNPDPDAVEHGSSDCLKWLDLQAPASVLYVALGTQAKVGVETFAAIAQGLEASGVPFLWALRLSPGAEDLSSVLLPAFIERTKGRGFVETKFAPQLQILNHPSTGGHLSHCGWNSTIESICTGVPVISLPLHGDQPLNARSVPCLCQLSLSYGSFAVVRCMILLSAFLPTDLSLISRKNWRKRNLHAEAGMCRALAEMFKTGLTIPKPNGVLAGDDVLQSIRSVMLGEEGLQLRRNAQGLKKAARASQEEGGSSNINVKCFVEEVLASVS</sequence>
<comment type="caution">
    <text evidence="5">The sequence shown here is derived from an EMBL/GenBank/DDBJ whole genome shotgun (WGS) entry which is preliminary data.</text>
</comment>
<accession>A0A176VB69</accession>
<dbReference type="PANTHER" id="PTHR48045:SF31">
    <property type="entry name" value="UDP-GLYCOSYLTRANSFERASE 76B1-LIKE"/>
    <property type="match status" value="1"/>
</dbReference>
<comment type="similarity">
    <text evidence="1 3">Belongs to the UDP-glycosyltransferase family.</text>
</comment>
<dbReference type="PROSITE" id="PS00375">
    <property type="entry name" value="UDPGT"/>
    <property type="match status" value="1"/>
</dbReference>
<evidence type="ECO:0000256" key="2">
    <source>
        <dbReference type="ARBA" id="ARBA00022679"/>
    </source>
</evidence>
<evidence type="ECO:0000256" key="1">
    <source>
        <dbReference type="ARBA" id="ARBA00009995"/>
    </source>
</evidence>
<evidence type="ECO:0000256" key="4">
    <source>
        <dbReference type="RuleBase" id="RU362057"/>
    </source>
</evidence>
<dbReference type="Proteomes" id="UP000077202">
    <property type="component" value="Unassembled WGS sequence"/>
</dbReference>
<evidence type="ECO:0000256" key="3">
    <source>
        <dbReference type="RuleBase" id="RU003718"/>
    </source>
</evidence>
<dbReference type="SUPFAM" id="SSF53756">
    <property type="entry name" value="UDP-Glycosyltransferase/glycogen phosphorylase"/>
    <property type="match status" value="2"/>
</dbReference>
<dbReference type="Pfam" id="PF00201">
    <property type="entry name" value="UDPGT"/>
    <property type="match status" value="1"/>
</dbReference>
<keyword evidence="2 3" id="KW-0808">Transferase</keyword>
<protein>
    <recommendedName>
        <fullName evidence="4">Glycosyltransferase</fullName>
        <ecNumber evidence="4">2.4.1.-</ecNumber>
    </recommendedName>
</protein>
<dbReference type="EC" id="2.4.1.-" evidence="4"/>
<dbReference type="Gene3D" id="3.40.50.2000">
    <property type="entry name" value="Glycogen Phosphorylase B"/>
    <property type="match status" value="2"/>
</dbReference>
<dbReference type="FunFam" id="3.40.50.2000:FF:000060">
    <property type="entry name" value="Glycosyltransferase"/>
    <property type="match status" value="1"/>
</dbReference>
<evidence type="ECO:0000313" key="6">
    <source>
        <dbReference type="Proteomes" id="UP000077202"/>
    </source>
</evidence>
<organism evidence="5 6">
    <name type="scientific">Marchantia polymorpha subsp. ruderalis</name>
    <dbReference type="NCBI Taxonomy" id="1480154"/>
    <lineage>
        <taxon>Eukaryota</taxon>
        <taxon>Viridiplantae</taxon>
        <taxon>Streptophyta</taxon>
        <taxon>Embryophyta</taxon>
        <taxon>Marchantiophyta</taxon>
        <taxon>Marchantiopsida</taxon>
        <taxon>Marchantiidae</taxon>
        <taxon>Marchantiales</taxon>
        <taxon>Marchantiaceae</taxon>
        <taxon>Marchantia</taxon>
    </lineage>
</organism>
<dbReference type="EMBL" id="LVLJ01004128">
    <property type="protein sequence ID" value="OAE18138.1"/>
    <property type="molecule type" value="Genomic_DNA"/>
</dbReference>
<dbReference type="GO" id="GO:0008194">
    <property type="term" value="F:UDP-glycosyltransferase activity"/>
    <property type="evidence" value="ECO:0007669"/>
    <property type="project" value="InterPro"/>
</dbReference>
<dbReference type="CDD" id="cd03784">
    <property type="entry name" value="GT1_Gtf-like"/>
    <property type="match status" value="1"/>
</dbReference>
<dbReference type="PANTHER" id="PTHR48045">
    <property type="entry name" value="UDP-GLYCOSYLTRANSFERASE 72B1"/>
    <property type="match status" value="1"/>
</dbReference>
<name>A0A176VB69_MARPO</name>
<dbReference type="AlphaFoldDB" id="A0A176VB69"/>